<gene>
    <name evidence="1" type="ORF">NTEN_LOCUS898</name>
</gene>
<protein>
    <submittedName>
        <fullName evidence="1">Uncharacterized protein</fullName>
    </submittedName>
</protein>
<keyword evidence="2" id="KW-1185">Reference proteome</keyword>
<reference evidence="1 2" key="1">
    <citation type="submission" date="2020-02" db="EMBL/GenBank/DDBJ databases">
        <authorList>
            <person name="Ferguson B K."/>
        </authorList>
    </citation>
    <scope>NUCLEOTIDE SEQUENCE [LARGE SCALE GENOMIC DNA]</scope>
</reference>
<dbReference type="AlphaFoldDB" id="A0A6H5FXQ0"/>
<name>A0A6H5FXQ0_9HEMI</name>
<proteinExistence type="predicted"/>
<evidence type="ECO:0000313" key="2">
    <source>
        <dbReference type="Proteomes" id="UP000479000"/>
    </source>
</evidence>
<dbReference type="EMBL" id="CADCXU010001653">
    <property type="protein sequence ID" value="CAA9994078.1"/>
    <property type="molecule type" value="Genomic_DNA"/>
</dbReference>
<sequence length="134" mass="14929">MKRDNRSDSNVGGESLTSSTLTVIITWGILEEQKFSACWRPDPGSRNYILNTYSRGERRCCSIRCDGHQLIGGDTFSIKSSVDANYTGDRFHNERLCVFEAIANTTVEADVSVGSRNLEKTDDRKSAQNISNSK</sequence>
<organism evidence="1 2">
    <name type="scientific">Nesidiocoris tenuis</name>
    <dbReference type="NCBI Taxonomy" id="355587"/>
    <lineage>
        <taxon>Eukaryota</taxon>
        <taxon>Metazoa</taxon>
        <taxon>Ecdysozoa</taxon>
        <taxon>Arthropoda</taxon>
        <taxon>Hexapoda</taxon>
        <taxon>Insecta</taxon>
        <taxon>Pterygota</taxon>
        <taxon>Neoptera</taxon>
        <taxon>Paraneoptera</taxon>
        <taxon>Hemiptera</taxon>
        <taxon>Heteroptera</taxon>
        <taxon>Panheteroptera</taxon>
        <taxon>Cimicomorpha</taxon>
        <taxon>Miridae</taxon>
        <taxon>Dicyphina</taxon>
        <taxon>Nesidiocoris</taxon>
    </lineage>
</organism>
<accession>A0A6H5FXQ0</accession>
<dbReference type="Proteomes" id="UP000479000">
    <property type="component" value="Unassembled WGS sequence"/>
</dbReference>
<evidence type="ECO:0000313" key="1">
    <source>
        <dbReference type="EMBL" id="CAA9994078.1"/>
    </source>
</evidence>